<organism evidence="3 4">
    <name type="scientific">Micromonospora rifamycinica</name>
    <dbReference type="NCBI Taxonomy" id="291594"/>
    <lineage>
        <taxon>Bacteria</taxon>
        <taxon>Bacillati</taxon>
        <taxon>Actinomycetota</taxon>
        <taxon>Actinomycetes</taxon>
        <taxon>Micromonosporales</taxon>
        <taxon>Micromonosporaceae</taxon>
        <taxon>Micromonospora</taxon>
    </lineage>
</organism>
<gene>
    <name evidence="3" type="ORF">GA0070623_4366</name>
</gene>
<dbReference type="PANTHER" id="PTHR43405">
    <property type="entry name" value="GLYCOSYL HYDROLASE DIGH"/>
    <property type="match status" value="1"/>
</dbReference>
<evidence type="ECO:0000313" key="3">
    <source>
        <dbReference type="EMBL" id="SCG78269.1"/>
    </source>
</evidence>
<keyword evidence="3" id="KW-0449">Lipoprotein</keyword>
<sequence>MRVSRLGGVGLVLGLVAGLGGVGPVAAASAGGTTPSGGATASGAITGATISGGADAVACEVDPAVPKRQFRAMWISSVVNIDWPSAGSRTAPDRVAAQQAEYRGWLDLAQRLHHNAVVVQVRPTADAFWPSRYEPWSEYLTGVRGQDPGWDPLAFLVAESHRRNLEFHAWFNPYRISMPAPGGAGADLGQLAPDHPARQHPGWAFAYPPAGVAGSRLYYDPGVPEVREFVQTAMMDAVSRYDIDGVHFDDYFYPYPSGTYPVPDDATFAAYHRGFTDRAAWRRDNIDLLIQEMGARIRAVKPWVKFGVSPFGIWRNASADPDGSDTTGSQSYDIVSADTRRWVKQEWIDYIVPQLYWYIGQYPAADYARLVPWWAQTVRGTRVQLYIGQADYKSGDPAYGTYWMNPQELSDHLTLNRSYPEVLGNVHFSAVQVRADRLGATSAYAAAHYSRPALVPPMPHLPAGPLLRPALTGAERTTDGVRLRWRQPADGRGPLGTATSYAVYRFDGPGRVDACDRADAAHLVGTVRAAPGRSQSWVDATAEPGRTYTYQVTALDRLWNESAASATRTVR</sequence>
<dbReference type="Pfam" id="PF02638">
    <property type="entry name" value="GHL10"/>
    <property type="match status" value="1"/>
</dbReference>
<dbReference type="EMBL" id="LT607752">
    <property type="protein sequence ID" value="SCG78269.1"/>
    <property type="molecule type" value="Genomic_DNA"/>
</dbReference>
<name>A0A109II60_9ACTN</name>
<keyword evidence="1" id="KW-0732">Signal</keyword>
<dbReference type="InterPro" id="IPR052177">
    <property type="entry name" value="Divisome_Glycosyl_Hydrolase"/>
</dbReference>
<dbReference type="PANTHER" id="PTHR43405:SF1">
    <property type="entry name" value="GLYCOSYL HYDROLASE DIGH"/>
    <property type="match status" value="1"/>
</dbReference>
<keyword evidence="4" id="KW-1185">Reference proteome</keyword>
<protein>
    <submittedName>
        <fullName evidence="3">Uncharacterized lipoprotein YddW, UPF0748 family</fullName>
    </submittedName>
</protein>
<dbReference type="InterPro" id="IPR013783">
    <property type="entry name" value="Ig-like_fold"/>
</dbReference>
<dbReference type="Gene3D" id="2.60.40.10">
    <property type="entry name" value="Immunoglobulins"/>
    <property type="match status" value="1"/>
</dbReference>
<evidence type="ECO:0000256" key="1">
    <source>
        <dbReference type="ARBA" id="ARBA00022729"/>
    </source>
</evidence>
<dbReference type="GO" id="GO:0005975">
    <property type="term" value="P:carbohydrate metabolic process"/>
    <property type="evidence" value="ECO:0007669"/>
    <property type="project" value="UniProtKB-ARBA"/>
</dbReference>
<reference evidence="4" key="1">
    <citation type="submission" date="2016-06" db="EMBL/GenBank/DDBJ databases">
        <authorList>
            <person name="Varghese N."/>
            <person name="Submissions Spin"/>
        </authorList>
    </citation>
    <scope>NUCLEOTIDE SEQUENCE [LARGE SCALE GENOMIC DNA]</scope>
    <source>
        <strain evidence="4">DSM 44983</strain>
    </source>
</reference>
<accession>A0A109II60</accession>
<dbReference type="Gene3D" id="3.20.20.80">
    <property type="entry name" value="Glycosidases"/>
    <property type="match status" value="1"/>
</dbReference>
<dbReference type="SUPFAM" id="SSF51445">
    <property type="entry name" value="(Trans)glycosidases"/>
    <property type="match status" value="1"/>
</dbReference>
<dbReference type="AlphaFoldDB" id="A0A109II60"/>
<feature type="domain" description="Glycosyl hydrolase-like 10" evidence="2">
    <location>
        <begin position="70"/>
        <end position="397"/>
    </location>
</feature>
<evidence type="ECO:0000259" key="2">
    <source>
        <dbReference type="Pfam" id="PF02638"/>
    </source>
</evidence>
<proteinExistence type="predicted"/>
<dbReference type="Proteomes" id="UP000198226">
    <property type="component" value="Chromosome I"/>
</dbReference>
<dbReference type="SUPFAM" id="SSF49265">
    <property type="entry name" value="Fibronectin type III"/>
    <property type="match status" value="1"/>
</dbReference>
<evidence type="ECO:0000313" key="4">
    <source>
        <dbReference type="Proteomes" id="UP000198226"/>
    </source>
</evidence>
<dbReference type="InterPro" id="IPR017853">
    <property type="entry name" value="GH"/>
</dbReference>
<dbReference type="RefSeq" id="WP_067311751.1">
    <property type="nucleotide sequence ID" value="NZ_LRMV01000114.1"/>
</dbReference>
<dbReference type="InterPro" id="IPR003790">
    <property type="entry name" value="GHL10"/>
</dbReference>
<dbReference type="InterPro" id="IPR036116">
    <property type="entry name" value="FN3_sf"/>
</dbReference>